<evidence type="ECO:0000313" key="2">
    <source>
        <dbReference type="Proteomes" id="UP000886824"/>
    </source>
</evidence>
<evidence type="ECO:0000313" key="1">
    <source>
        <dbReference type="EMBL" id="HIY74569.1"/>
    </source>
</evidence>
<accession>A0A9D1Z5Q5</accession>
<organism evidence="1 2">
    <name type="scientific">Candidatus Intestinimonas merdavium</name>
    <dbReference type="NCBI Taxonomy" id="2838622"/>
    <lineage>
        <taxon>Bacteria</taxon>
        <taxon>Bacillati</taxon>
        <taxon>Bacillota</taxon>
        <taxon>Clostridia</taxon>
        <taxon>Eubacteriales</taxon>
        <taxon>Intestinimonas</taxon>
    </lineage>
</organism>
<proteinExistence type="predicted"/>
<reference evidence="1" key="2">
    <citation type="submission" date="2021-04" db="EMBL/GenBank/DDBJ databases">
        <authorList>
            <person name="Gilroy R."/>
        </authorList>
    </citation>
    <scope>NUCLEOTIDE SEQUENCE</scope>
    <source>
        <strain evidence="1">CHK33-7979</strain>
    </source>
</reference>
<protein>
    <recommendedName>
        <fullName evidence="3">Phage tail protein</fullName>
    </recommendedName>
</protein>
<dbReference type="AlphaFoldDB" id="A0A9D1Z5Q5"/>
<comment type="caution">
    <text evidence="1">The sequence shown here is derived from an EMBL/GenBank/DDBJ whole genome shotgun (WGS) entry which is preliminary data.</text>
</comment>
<dbReference type="EMBL" id="DXCX01000124">
    <property type="protein sequence ID" value="HIY74569.1"/>
    <property type="molecule type" value="Genomic_DNA"/>
</dbReference>
<dbReference type="Proteomes" id="UP000886824">
    <property type="component" value="Unassembled WGS sequence"/>
</dbReference>
<gene>
    <name evidence="1" type="ORF">H9826_11485</name>
</gene>
<evidence type="ECO:0008006" key="3">
    <source>
        <dbReference type="Google" id="ProtNLM"/>
    </source>
</evidence>
<reference evidence="1" key="1">
    <citation type="journal article" date="2021" name="PeerJ">
        <title>Extensive microbial diversity within the chicken gut microbiome revealed by metagenomics and culture.</title>
        <authorList>
            <person name="Gilroy R."/>
            <person name="Ravi A."/>
            <person name="Getino M."/>
            <person name="Pursley I."/>
            <person name="Horton D.L."/>
            <person name="Alikhan N.F."/>
            <person name="Baker D."/>
            <person name="Gharbi K."/>
            <person name="Hall N."/>
            <person name="Watson M."/>
            <person name="Adriaenssens E.M."/>
            <person name="Foster-Nyarko E."/>
            <person name="Jarju S."/>
            <person name="Secka A."/>
            <person name="Antonio M."/>
            <person name="Oren A."/>
            <person name="Chaudhuri R.R."/>
            <person name="La Ragione R."/>
            <person name="Hildebrand F."/>
            <person name="Pallen M.J."/>
        </authorList>
    </citation>
    <scope>NUCLEOTIDE SEQUENCE</scope>
    <source>
        <strain evidence="1">CHK33-7979</strain>
    </source>
</reference>
<name>A0A9D1Z5Q5_9FIRM</name>
<sequence>MQVRLSINGVEITPWLSEGGYVLAPLLRQSRSIITLGGTEYRTEVVKHSVSVTLVELRDTTLQTIRSAISSPATVLFTDEEGRELTRTMYSSGLKAAAKTVRGGHTYFSGVSMTLEER</sequence>